<evidence type="ECO:0000313" key="3">
    <source>
        <dbReference type="Proteomes" id="UP000462014"/>
    </source>
</evidence>
<reference evidence="2 3" key="1">
    <citation type="submission" date="2019-12" db="EMBL/GenBank/DDBJ databases">
        <title>Mucilaginibacter sp. HMF7410 genome sequencing and assembly.</title>
        <authorList>
            <person name="Kang H."/>
            <person name="Cha I."/>
            <person name="Kim H."/>
            <person name="Joh K."/>
        </authorList>
    </citation>
    <scope>NUCLEOTIDE SEQUENCE [LARGE SCALE GENOMIC DNA]</scope>
    <source>
        <strain evidence="2 3">HMF7410</strain>
    </source>
</reference>
<dbReference type="EMBL" id="WPIK01000001">
    <property type="protein sequence ID" value="MVN20117.1"/>
    <property type="molecule type" value="Genomic_DNA"/>
</dbReference>
<dbReference type="Proteomes" id="UP000462014">
    <property type="component" value="Unassembled WGS sequence"/>
</dbReference>
<accession>A0A7K1SSA0</accession>
<feature type="transmembrane region" description="Helical" evidence="1">
    <location>
        <begin position="12"/>
        <end position="30"/>
    </location>
</feature>
<gene>
    <name evidence="2" type="ORF">GO621_01035</name>
</gene>
<dbReference type="RefSeq" id="WP_157563153.1">
    <property type="nucleotide sequence ID" value="NZ_WPIK01000001.1"/>
</dbReference>
<keyword evidence="1" id="KW-1133">Transmembrane helix</keyword>
<name>A0A7K1SSA0_9SPHI</name>
<keyword evidence="3" id="KW-1185">Reference proteome</keyword>
<proteinExistence type="predicted"/>
<keyword evidence="1" id="KW-0472">Membrane</keyword>
<dbReference type="AlphaFoldDB" id="A0A7K1SSA0"/>
<protein>
    <submittedName>
        <fullName evidence="2">Uncharacterized protein</fullName>
    </submittedName>
</protein>
<comment type="caution">
    <text evidence="2">The sequence shown here is derived from an EMBL/GenBank/DDBJ whole genome shotgun (WGS) entry which is preliminary data.</text>
</comment>
<evidence type="ECO:0000256" key="1">
    <source>
        <dbReference type="SAM" id="Phobius"/>
    </source>
</evidence>
<feature type="transmembrane region" description="Helical" evidence="1">
    <location>
        <begin position="36"/>
        <end position="54"/>
    </location>
</feature>
<sequence>MENNETEEVKNFDNLYYIVGLLAGIITAYIVQGTFLWMLIGAVLGLLSAGFYVSKVAPRDVEN</sequence>
<evidence type="ECO:0000313" key="2">
    <source>
        <dbReference type="EMBL" id="MVN20117.1"/>
    </source>
</evidence>
<keyword evidence="1" id="KW-0812">Transmembrane</keyword>
<organism evidence="2 3">
    <name type="scientific">Mucilaginibacter arboris</name>
    <dbReference type="NCBI Taxonomy" id="2682090"/>
    <lineage>
        <taxon>Bacteria</taxon>
        <taxon>Pseudomonadati</taxon>
        <taxon>Bacteroidota</taxon>
        <taxon>Sphingobacteriia</taxon>
        <taxon>Sphingobacteriales</taxon>
        <taxon>Sphingobacteriaceae</taxon>
        <taxon>Mucilaginibacter</taxon>
    </lineage>
</organism>